<dbReference type="RefSeq" id="WP_285722982.1">
    <property type="nucleotide sequence ID" value="NZ_BSDD01000001.1"/>
</dbReference>
<keyword evidence="3 4" id="KW-0732">Signal</keyword>
<reference evidence="6 7" key="1">
    <citation type="journal article" date="2023" name="Antonie Van Leeuwenhoek">
        <title>Mesoterricola silvestris gen. nov., sp. nov., Mesoterricola sediminis sp. nov., Geothrix oryzae sp. nov., Geothrix edaphica sp. nov., Geothrix rubra sp. nov., and Geothrix limicola sp. nov., six novel members of Acidobacteriota isolated from soils.</title>
        <authorList>
            <person name="Itoh H."/>
            <person name="Sugisawa Y."/>
            <person name="Mise K."/>
            <person name="Xu Z."/>
            <person name="Kuniyasu M."/>
            <person name="Ushijima N."/>
            <person name="Kawano K."/>
            <person name="Kobayashi E."/>
            <person name="Shiratori Y."/>
            <person name="Masuda Y."/>
            <person name="Senoo K."/>
        </authorList>
    </citation>
    <scope>NUCLEOTIDE SEQUENCE [LARGE SCALE GENOMIC DNA]</scope>
    <source>
        <strain evidence="6 7">Red803</strain>
    </source>
</reference>
<evidence type="ECO:0000256" key="1">
    <source>
        <dbReference type="ARBA" id="ARBA00005695"/>
    </source>
</evidence>
<proteinExistence type="inferred from homology"/>
<dbReference type="InterPro" id="IPR000914">
    <property type="entry name" value="SBP_5_dom"/>
</dbReference>
<comment type="similarity">
    <text evidence="1">Belongs to the bacterial solute-binding protein 5 family.</text>
</comment>
<evidence type="ECO:0000256" key="3">
    <source>
        <dbReference type="ARBA" id="ARBA00022729"/>
    </source>
</evidence>
<dbReference type="SUPFAM" id="SSF53850">
    <property type="entry name" value="Periplasmic binding protein-like II"/>
    <property type="match status" value="1"/>
</dbReference>
<keyword evidence="7" id="KW-1185">Reference proteome</keyword>
<sequence>MARLRSMLLILCAVLTLRAAEPIRVGLDDWTTLNPLLVARDTDVQVLDLLFDRLVTLDDHGQFIPELLQGWEIRRGGREVLLHLRPGLTWQDGSPIEAEDLVFTWRMLRLPQVRAIADTVPGVRSLDRLEAVGPLTVRIDLAEPRGTLMSDLYNFIPVPRRHYLMGSSPESAPVNFAPVGSGPYRVVGQATKTEVRLERWGGYHGPHPGAWPAFELKSITALKQVREALVAGDLQLCPVGSLSHYLVRHGAILGGVLRAYAAPQAAFNAFFLNCDPKRSLLGDVRLRQALAELVPWEQLSRGRQFFGTRLATSFWPPEGWAYDPTPRPLPRLSRARALLDAAGWRMGADGLRHDAAGRTLDLVAYEQQEAGLHSVTHLLVARAAKVGMRIEIRPVSFDELGRKSAAHVGDFWSYGWTTGLDPNDDSPLFTKDGLHSGANVSAYLNPEVDRLFDAGQHTVDPEARKRIYRRIADILWRDRPVIPLTYNVTRYIASPGLRGVAFNPLGQPFGYWPGMRGWTLAP</sequence>
<gene>
    <name evidence="6" type="ORF">GETHPA_06990</name>
</gene>
<dbReference type="Gene3D" id="3.40.190.10">
    <property type="entry name" value="Periplasmic binding protein-like II"/>
    <property type="match status" value="1"/>
</dbReference>
<feature type="domain" description="Solute-binding protein family 5" evidence="5">
    <location>
        <begin position="63"/>
        <end position="425"/>
    </location>
</feature>
<accession>A0ABQ5Q3Z5</accession>
<feature type="chain" id="PRO_5046850454" evidence="4">
    <location>
        <begin position="20"/>
        <end position="522"/>
    </location>
</feature>
<feature type="signal peptide" evidence="4">
    <location>
        <begin position="1"/>
        <end position="19"/>
    </location>
</feature>
<dbReference type="PANTHER" id="PTHR30290">
    <property type="entry name" value="PERIPLASMIC BINDING COMPONENT OF ABC TRANSPORTER"/>
    <property type="match status" value="1"/>
</dbReference>
<dbReference type="EMBL" id="BSDD01000001">
    <property type="protein sequence ID" value="GLH69166.1"/>
    <property type="molecule type" value="Genomic_DNA"/>
</dbReference>
<protein>
    <submittedName>
        <fullName evidence="6">Peptide ABC transporter substrate-binding protein</fullName>
    </submittedName>
</protein>
<dbReference type="Pfam" id="PF00496">
    <property type="entry name" value="SBP_bac_5"/>
    <property type="match status" value="1"/>
</dbReference>
<evidence type="ECO:0000313" key="7">
    <source>
        <dbReference type="Proteomes" id="UP001165089"/>
    </source>
</evidence>
<evidence type="ECO:0000259" key="5">
    <source>
        <dbReference type="Pfam" id="PF00496"/>
    </source>
</evidence>
<dbReference type="PIRSF" id="PIRSF002741">
    <property type="entry name" value="MppA"/>
    <property type="match status" value="1"/>
</dbReference>
<keyword evidence="2" id="KW-0813">Transport</keyword>
<organism evidence="6 7">
    <name type="scientific">Geothrix rubra</name>
    <dbReference type="NCBI Taxonomy" id="2927977"/>
    <lineage>
        <taxon>Bacteria</taxon>
        <taxon>Pseudomonadati</taxon>
        <taxon>Acidobacteriota</taxon>
        <taxon>Holophagae</taxon>
        <taxon>Holophagales</taxon>
        <taxon>Holophagaceae</taxon>
        <taxon>Geothrix</taxon>
    </lineage>
</organism>
<dbReference type="PANTHER" id="PTHR30290:SF9">
    <property type="entry name" value="OLIGOPEPTIDE-BINDING PROTEIN APPA"/>
    <property type="match status" value="1"/>
</dbReference>
<evidence type="ECO:0000256" key="2">
    <source>
        <dbReference type="ARBA" id="ARBA00022448"/>
    </source>
</evidence>
<name>A0ABQ5Q3Z5_9BACT</name>
<dbReference type="Proteomes" id="UP001165089">
    <property type="component" value="Unassembled WGS sequence"/>
</dbReference>
<comment type="caution">
    <text evidence="6">The sequence shown here is derived from an EMBL/GenBank/DDBJ whole genome shotgun (WGS) entry which is preliminary data.</text>
</comment>
<evidence type="ECO:0000256" key="4">
    <source>
        <dbReference type="SAM" id="SignalP"/>
    </source>
</evidence>
<dbReference type="Gene3D" id="3.90.76.10">
    <property type="entry name" value="Dipeptide-binding Protein, Domain 1"/>
    <property type="match status" value="1"/>
</dbReference>
<dbReference type="InterPro" id="IPR039424">
    <property type="entry name" value="SBP_5"/>
</dbReference>
<evidence type="ECO:0000313" key="6">
    <source>
        <dbReference type="EMBL" id="GLH69166.1"/>
    </source>
</evidence>
<dbReference type="Gene3D" id="3.10.105.10">
    <property type="entry name" value="Dipeptide-binding Protein, Domain 3"/>
    <property type="match status" value="1"/>
</dbReference>
<dbReference type="InterPro" id="IPR030678">
    <property type="entry name" value="Peptide/Ni-bd"/>
</dbReference>